<gene>
    <name evidence="10" type="ORF">EVJ47_03995</name>
</gene>
<feature type="transmembrane region" description="Helical" evidence="7">
    <location>
        <begin position="54"/>
        <end position="74"/>
    </location>
</feature>
<evidence type="ECO:0000313" key="11">
    <source>
        <dbReference type="Proteomes" id="UP000320813"/>
    </source>
</evidence>
<organism evidence="10 11">
    <name type="scientific">Candidatus Acidulodesulfobacterium ferriphilum</name>
    <dbReference type="NCBI Taxonomy" id="2597223"/>
    <lineage>
        <taxon>Bacteria</taxon>
        <taxon>Deltaproteobacteria</taxon>
        <taxon>Candidatus Acidulodesulfobacterales</taxon>
        <taxon>Candidatus Acidulodesulfobacterium</taxon>
    </lineage>
</organism>
<dbReference type="PANTHER" id="PTHR30176">
    <property type="entry name" value="FERREDOXIN-TYPE PROTEIN NAPH"/>
    <property type="match status" value="1"/>
</dbReference>
<keyword evidence="5" id="KW-0408">Iron</keyword>
<evidence type="ECO:0000256" key="6">
    <source>
        <dbReference type="ARBA" id="ARBA00023014"/>
    </source>
</evidence>
<dbReference type="GO" id="GO:0005886">
    <property type="term" value="C:plasma membrane"/>
    <property type="evidence" value="ECO:0007669"/>
    <property type="project" value="TreeGrafter"/>
</dbReference>
<comment type="caution">
    <text evidence="10">The sequence shown here is derived from an EMBL/GenBank/DDBJ whole genome shotgun (WGS) entry which is preliminary data.</text>
</comment>
<keyword evidence="2" id="KW-0004">4Fe-4S</keyword>
<keyword evidence="3" id="KW-0479">Metal-binding</keyword>
<sequence length="462" mass="53968">MAFPLISPFERLGMSGESSNNVETKFWKGFFVPLYIGVYEYMKYNISINFISKVLLVISTLFIIFAPLLNILRINVLKGTIVLFGRYYFINEFYVLWLFLLFILFAFIFVSIVFGRVYCGFVCPQTILSQIFEGLFGFIKKRAGGLSKPAIYAAVLIFMTVLSLFIGFNLIAYFIPPSLVAKHAFLEQNYLTPYIWVIAGFIAFLIIFDMMLLRHKYCIYACPYGFIQFLFNDSRTLRILYRPANNSMCKDCTDCTDSCFMKIDPRKKALQVQCVNCGYCIDSCKERFDSKNKKGKNLFYSFGLDEDKKNKVKNRPFFYKAAIALFLLLASFLIFFFKFSNYHYLNQSIFNINQNYFTRNPKMFGNKYKLIVENGSNETKRLKIKVLSSKLKLHFLTKSKFKIEPHSSLTLYPVLYILKNETKENFKKGPYPLIFQIINSKNTIISEKNTVFFITKIFNNKK</sequence>
<keyword evidence="1" id="KW-0813">Transport</keyword>
<feature type="transmembrane region" description="Helical" evidence="7">
    <location>
        <begin position="317"/>
        <end position="337"/>
    </location>
</feature>
<dbReference type="InterPro" id="IPR051684">
    <property type="entry name" value="Electron_Trans/Redox"/>
</dbReference>
<evidence type="ECO:0000256" key="2">
    <source>
        <dbReference type="ARBA" id="ARBA00022485"/>
    </source>
</evidence>
<keyword evidence="4" id="KW-0249">Electron transport</keyword>
<feature type="transmembrane region" description="Helical" evidence="7">
    <location>
        <begin position="194"/>
        <end position="213"/>
    </location>
</feature>
<evidence type="ECO:0000313" key="10">
    <source>
        <dbReference type="EMBL" id="RZD15442.1"/>
    </source>
</evidence>
<dbReference type="Proteomes" id="UP000320813">
    <property type="component" value="Unassembled WGS sequence"/>
</dbReference>
<keyword evidence="7" id="KW-1133">Transmembrane helix</keyword>
<dbReference type="AlphaFoldDB" id="A0A519BDU5"/>
<protein>
    <submittedName>
        <fullName evidence="10">4Fe-4S binding protein</fullName>
    </submittedName>
</protein>
<evidence type="ECO:0000256" key="7">
    <source>
        <dbReference type="SAM" id="Phobius"/>
    </source>
</evidence>
<feature type="transmembrane region" description="Helical" evidence="7">
    <location>
        <begin position="150"/>
        <end position="174"/>
    </location>
</feature>
<name>A0A519BDU5_9DELT</name>
<evidence type="ECO:0000256" key="1">
    <source>
        <dbReference type="ARBA" id="ARBA00022448"/>
    </source>
</evidence>
<dbReference type="PANTHER" id="PTHR30176:SF3">
    <property type="entry name" value="FERREDOXIN-TYPE PROTEIN NAPH"/>
    <property type="match status" value="1"/>
</dbReference>
<dbReference type="InterPro" id="IPR017896">
    <property type="entry name" value="4Fe4S_Fe-S-bd"/>
</dbReference>
<feature type="domain" description="4Fe-4S ferredoxin-type" evidence="9">
    <location>
        <begin position="245"/>
        <end position="293"/>
    </location>
</feature>
<evidence type="ECO:0000259" key="9">
    <source>
        <dbReference type="Pfam" id="PF13746"/>
    </source>
</evidence>
<dbReference type="GO" id="GO:0051539">
    <property type="term" value="F:4 iron, 4 sulfur cluster binding"/>
    <property type="evidence" value="ECO:0007669"/>
    <property type="project" value="UniProtKB-KW"/>
</dbReference>
<accession>A0A519BDU5</accession>
<evidence type="ECO:0000256" key="4">
    <source>
        <dbReference type="ARBA" id="ARBA00022982"/>
    </source>
</evidence>
<feature type="domain" description="4Fe-4S ferredoxin-type" evidence="8">
    <location>
        <begin position="200"/>
        <end position="233"/>
    </location>
</feature>
<dbReference type="SUPFAM" id="SSF54862">
    <property type="entry name" value="4Fe-4S ferredoxins"/>
    <property type="match status" value="1"/>
</dbReference>
<keyword evidence="6" id="KW-0411">Iron-sulfur</keyword>
<evidence type="ECO:0000256" key="3">
    <source>
        <dbReference type="ARBA" id="ARBA00022723"/>
    </source>
</evidence>
<reference evidence="10 11" key="1">
    <citation type="submission" date="2019-01" db="EMBL/GenBank/DDBJ databases">
        <title>Insights into ecological role of a new deltaproteobacterial order Candidatus Sinidesulfobacterales (Sva0485) by metagenomics and metatranscriptomics.</title>
        <authorList>
            <person name="Tan S."/>
            <person name="Liu J."/>
            <person name="Fang Y."/>
            <person name="Hedlund B.P."/>
            <person name="Lian Z.H."/>
            <person name="Huang L.Y."/>
            <person name="Li J.T."/>
            <person name="Huang L.N."/>
            <person name="Li W.J."/>
            <person name="Jiang H.C."/>
            <person name="Dong H.L."/>
            <person name="Shu W.S."/>
        </authorList>
    </citation>
    <scope>NUCLEOTIDE SEQUENCE [LARGE SCALE GENOMIC DNA]</scope>
    <source>
        <strain evidence="10">AP3</strain>
    </source>
</reference>
<proteinExistence type="predicted"/>
<keyword evidence="7" id="KW-0472">Membrane</keyword>
<feature type="transmembrane region" description="Helical" evidence="7">
    <location>
        <begin position="94"/>
        <end position="119"/>
    </location>
</feature>
<dbReference type="Pfam" id="PF13746">
    <property type="entry name" value="Fer4_18"/>
    <property type="match status" value="1"/>
</dbReference>
<keyword evidence="7" id="KW-0812">Transmembrane</keyword>
<dbReference type="GO" id="GO:0046872">
    <property type="term" value="F:metal ion binding"/>
    <property type="evidence" value="ECO:0007669"/>
    <property type="project" value="UniProtKB-KW"/>
</dbReference>
<feature type="domain" description="4Fe-4S ferredoxin-type" evidence="8">
    <location>
        <begin position="97"/>
        <end position="141"/>
    </location>
</feature>
<evidence type="ECO:0000256" key="5">
    <source>
        <dbReference type="ARBA" id="ARBA00023004"/>
    </source>
</evidence>
<evidence type="ECO:0000259" key="8">
    <source>
        <dbReference type="Pfam" id="PF12801"/>
    </source>
</evidence>
<dbReference type="EMBL" id="SGBD01000001">
    <property type="protein sequence ID" value="RZD15442.1"/>
    <property type="molecule type" value="Genomic_DNA"/>
</dbReference>
<dbReference type="Pfam" id="PF12801">
    <property type="entry name" value="Fer4_5"/>
    <property type="match status" value="2"/>
</dbReference>